<sequence>MAMLIDGRQHRFRLYLNGTASSSTPFLKPYLLFNESYIVAIFIACLFLRQQPSYAVYMAYRSVYLDKYRGSPSQRAHFAIFIPNSTNDNPDLDKEWKSKPCMGTVIHVVGEPLRNGYTLEFKRNECSTSPDIDELVFLGTVDSTHVHDPPNPDFVRETHPRQTLEQEIATIAHPPRGQDIRAPIDGVHTKRCQEWTMECLSRLEEQRLISSGAVDIAQSHRDAPNHGIFGQSGSSKTPGSAAQ</sequence>
<feature type="region of interest" description="Disordered" evidence="1">
    <location>
        <begin position="222"/>
        <end position="243"/>
    </location>
</feature>
<evidence type="ECO:0000256" key="1">
    <source>
        <dbReference type="SAM" id="MobiDB-lite"/>
    </source>
</evidence>
<dbReference type="OrthoDB" id="1658288at2759"/>
<keyword evidence="3" id="KW-1185">Reference proteome</keyword>
<protein>
    <submittedName>
        <fullName evidence="2">Uncharacterized protein</fullName>
    </submittedName>
</protein>
<reference evidence="2 3" key="1">
    <citation type="submission" date="2020-07" db="EMBL/GenBank/DDBJ databases">
        <title>Telomere length de novo assembly of all 7 chromosomes of the fungus, Metarhizium brunneum, using a novel assembly pipeline.</title>
        <authorList>
            <person name="Saud z."/>
            <person name="Kortsinoglou A."/>
            <person name="Kouvelis V.N."/>
            <person name="Butt T.M."/>
        </authorList>
    </citation>
    <scope>NUCLEOTIDE SEQUENCE [LARGE SCALE GENOMIC DNA]</scope>
    <source>
        <strain evidence="2 3">4556</strain>
    </source>
</reference>
<feature type="compositionally biased region" description="Polar residues" evidence="1">
    <location>
        <begin position="231"/>
        <end position="243"/>
    </location>
</feature>
<dbReference type="RefSeq" id="XP_014540917.1">
    <property type="nucleotide sequence ID" value="XM_014685431.1"/>
</dbReference>
<dbReference type="AlphaFoldDB" id="A0A7D5YZG0"/>
<organism evidence="2 3">
    <name type="scientific">Metarhizium brunneum</name>
    <dbReference type="NCBI Taxonomy" id="500148"/>
    <lineage>
        <taxon>Eukaryota</taxon>
        <taxon>Fungi</taxon>
        <taxon>Dikarya</taxon>
        <taxon>Ascomycota</taxon>
        <taxon>Pezizomycotina</taxon>
        <taxon>Sordariomycetes</taxon>
        <taxon>Hypocreomycetidae</taxon>
        <taxon>Hypocreales</taxon>
        <taxon>Clavicipitaceae</taxon>
        <taxon>Metarhizium</taxon>
    </lineage>
</organism>
<dbReference type="Pfam" id="PF20174">
    <property type="entry name" value="DUF6540"/>
    <property type="match status" value="1"/>
</dbReference>
<evidence type="ECO:0000313" key="2">
    <source>
        <dbReference type="EMBL" id="QLI69784.1"/>
    </source>
</evidence>
<dbReference type="EMBL" id="CP058934">
    <property type="protein sequence ID" value="QLI69784.1"/>
    <property type="molecule type" value="Genomic_DNA"/>
</dbReference>
<accession>A0A7D5YZG0</accession>
<gene>
    <name evidence="2" type="ORF">G6M90_00g054890</name>
</gene>
<evidence type="ECO:0000313" key="3">
    <source>
        <dbReference type="Proteomes" id="UP000510686"/>
    </source>
</evidence>
<proteinExistence type="predicted"/>
<dbReference type="InterPro" id="IPR046670">
    <property type="entry name" value="DUF6540"/>
</dbReference>
<dbReference type="GeneID" id="26246223"/>
<dbReference type="Proteomes" id="UP000510686">
    <property type="component" value="Chromosome 3"/>
</dbReference>
<dbReference type="KEGG" id="mbrn:26246223"/>
<name>A0A7D5YZG0_9HYPO</name>